<dbReference type="Proteomes" id="UP000707071">
    <property type="component" value="Unassembled WGS sequence"/>
</dbReference>
<reference evidence="2 3" key="1">
    <citation type="journal article" date="2020" name="bioRxiv">
        <title>Whole genome comparisons of ergot fungi reveals the divergence and evolution of species within the genus Claviceps are the result of varying mechanisms driving genome evolution and host range expansion.</title>
        <authorList>
            <person name="Wyka S.A."/>
            <person name="Mondo S.J."/>
            <person name="Liu M."/>
            <person name="Dettman J."/>
            <person name="Nalam V."/>
            <person name="Broders K.D."/>
        </authorList>
    </citation>
    <scope>NUCLEOTIDE SEQUENCE [LARGE SCALE GENOMIC DNA]</scope>
    <source>
        <strain evidence="2 3">Clav52</strain>
    </source>
</reference>
<feature type="compositionally biased region" description="Low complexity" evidence="1">
    <location>
        <begin position="153"/>
        <end position="162"/>
    </location>
</feature>
<keyword evidence="3" id="KW-1185">Reference proteome</keyword>
<dbReference type="AlphaFoldDB" id="A0A9P7QG75"/>
<feature type="compositionally biased region" description="Polar residues" evidence="1">
    <location>
        <begin position="17"/>
        <end position="26"/>
    </location>
</feature>
<sequence>MGRSLHARFKRWDGMKSDTSGEQQDAQGGWGSCSPRTSKEVVGRGLGRPSVLQFWERHKKYKKAFLARSLEATVSVSVSNYPTQLLTLEYSTSNTFFLKTTNTLFTLSKCLPVAAHLAPAPAAAIVAPARAAATKLPSQCANPPPSARHWEATTGRTSTGPSRSDEGPMAMQSHGQFIKIVRYLP</sequence>
<gene>
    <name evidence="2" type="ORF">E4U09_002089</name>
</gene>
<proteinExistence type="predicted"/>
<feature type="region of interest" description="Disordered" evidence="1">
    <location>
        <begin position="136"/>
        <end position="171"/>
    </location>
</feature>
<accession>A0A9P7QG75</accession>
<protein>
    <submittedName>
        <fullName evidence="2">Uncharacterized protein</fullName>
    </submittedName>
</protein>
<name>A0A9P7QG75_9HYPO</name>
<evidence type="ECO:0000313" key="3">
    <source>
        <dbReference type="Proteomes" id="UP000707071"/>
    </source>
</evidence>
<evidence type="ECO:0000313" key="2">
    <source>
        <dbReference type="EMBL" id="KAG6295583.1"/>
    </source>
</evidence>
<feature type="region of interest" description="Disordered" evidence="1">
    <location>
        <begin position="14"/>
        <end position="41"/>
    </location>
</feature>
<evidence type="ECO:0000256" key="1">
    <source>
        <dbReference type="SAM" id="MobiDB-lite"/>
    </source>
</evidence>
<comment type="caution">
    <text evidence="2">The sequence shown here is derived from an EMBL/GenBank/DDBJ whole genome shotgun (WGS) entry which is preliminary data.</text>
</comment>
<organism evidence="2 3">
    <name type="scientific">Claviceps aff. purpurea</name>
    <dbReference type="NCBI Taxonomy" id="1967640"/>
    <lineage>
        <taxon>Eukaryota</taxon>
        <taxon>Fungi</taxon>
        <taxon>Dikarya</taxon>
        <taxon>Ascomycota</taxon>
        <taxon>Pezizomycotina</taxon>
        <taxon>Sordariomycetes</taxon>
        <taxon>Hypocreomycetidae</taxon>
        <taxon>Hypocreales</taxon>
        <taxon>Clavicipitaceae</taxon>
        <taxon>Claviceps</taxon>
    </lineage>
</organism>
<dbReference type="EMBL" id="SRRH01000189">
    <property type="protein sequence ID" value="KAG6295583.1"/>
    <property type="molecule type" value="Genomic_DNA"/>
</dbReference>